<evidence type="ECO:0008006" key="3">
    <source>
        <dbReference type="Google" id="ProtNLM"/>
    </source>
</evidence>
<dbReference type="Proteomes" id="UP000002432">
    <property type="component" value="Chromosome"/>
</dbReference>
<name>Q1INR9_KORVE</name>
<dbReference type="AlphaFoldDB" id="Q1INR9"/>
<dbReference type="EnsemblBacteria" id="ABF41481">
    <property type="protein sequence ID" value="ABF41481"/>
    <property type="gene ID" value="Acid345_2480"/>
</dbReference>
<dbReference type="STRING" id="204669.Acid345_2480"/>
<dbReference type="KEGG" id="aba:Acid345_2480"/>
<evidence type="ECO:0000313" key="2">
    <source>
        <dbReference type="Proteomes" id="UP000002432"/>
    </source>
</evidence>
<dbReference type="HOGENOM" id="CLU_2156698_0_0_0"/>
<gene>
    <name evidence="1" type="ordered locus">Acid345_2480</name>
</gene>
<keyword evidence="2" id="KW-1185">Reference proteome</keyword>
<dbReference type="RefSeq" id="WP_011523282.1">
    <property type="nucleotide sequence ID" value="NC_008009.1"/>
</dbReference>
<evidence type="ECO:0000313" key="1">
    <source>
        <dbReference type="EMBL" id="ABF41481.1"/>
    </source>
</evidence>
<dbReference type="eggNOG" id="COG0662">
    <property type="taxonomic scope" value="Bacteria"/>
</dbReference>
<accession>Q1INR9</accession>
<proteinExistence type="predicted"/>
<reference evidence="1 2" key="1">
    <citation type="journal article" date="2009" name="Appl. Environ. Microbiol.">
        <title>Three genomes from the phylum Acidobacteria provide insight into the lifestyles of these microorganisms in soils.</title>
        <authorList>
            <person name="Ward N.L."/>
            <person name="Challacombe J.F."/>
            <person name="Janssen P.H."/>
            <person name="Henrissat B."/>
            <person name="Coutinho P.M."/>
            <person name="Wu M."/>
            <person name="Xie G."/>
            <person name="Haft D.H."/>
            <person name="Sait M."/>
            <person name="Badger J."/>
            <person name="Barabote R.D."/>
            <person name="Bradley B."/>
            <person name="Brettin T.S."/>
            <person name="Brinkac L.M."/>
            <person name="Bruce D."/>
            <person name="Creasy T."/>
            <person name="Daugherty S.C."/>
            <person name="Davidsen T.M."/>
            <person name="DeBoy R.T."/>
            <person name="Detter J.C."/>
            <person name="Dodson R.J."/>
            <person name="Durkin A.S."/>
            <person name="Ganapathy A."/>
            <person name="Gwinn-Giglio M."/>
            <person name="Han C.S."/>
            <person name="Khouri H."/>
            <person name="Kiss H."/>
            <person name="Kothari S.P."/>
            <person name="Madupu R."/>
            <person name="Nelson K.E."/>
            <person name="Nelson W.C."/>
            <person name="Paulsen I."/>
            <person name="Penn K."/>
            <person name="Ren Q."/>
            <person name="Rosovitz M.J."/>
            <person name="Selengut J.D."/>
            <person name="Shrivastava S."/>
            <person name="Sullivan S.A."/>
            <person name="Tapia R."/>
            <person name="Thompson L.S."/>
            <person name="Watkins K.L."/>
            <person name="Yang Q."/>
            <person name="Yu C."/>
            <person name="Zafar N."/>
            <person name="Zhou L."/>
            <person name="Kuske C.R."/>
        </authorList>
    </citation>
    <scope>NUCLEOTIDE SEQUENCE [LARGE SCALE GENOMIC DNA]</scope>
    <source>
        <strain evidence="1 2">Ellin345</strain>
    </source>
</reference>
<dbReference type="EMBL" id="CP000360">
    <property type="protein sequence ID" value="ABF41481.1"/>
    <property type="molecule type" value="Genomic_DNA"/>
</dbReference>
<protein>
    <recommendedName>
        <fullName evidence="3">Cupin</fullName>
    </recommendedName>
</protein>
<sequence>MSESLLAPIKGAEHREVGGVAVDVVPVGNCRIKREIYPVGFRWSKNMKPQVGTDFCMHAHVGFLAQGEIHMEFADGCVQEYRAPQVLSIEPGHDGWVVGNEPAVVIEVDFGSDTCEWLGMTPHSH</sequence>
<dbReference type="OrthoDB" id="161242at2"/>
<organism evidence="1 2">
    <name type="scientific">Koribacter versatilis (strain Ellin345)</name>
    <dbReference type="NCBI Taxonomy" id="204669"/>
    <lineage>
        <taxon>Bacteria</taxon>
        <taxon>Pseudomonadati</taxon>
        <taxon>Acidobacteriota</taxon>
        <taxon>Terriglobia</taxon>
        <taxon>Terriglobales</taxon>
        <taxon>Candidatus Korobacteraceae</taxon>
        <taxon>Candidatus Korobacter</taxon>
    </lineage>
</organism>